<dbReference type="EMBL" id="FQYR01000004">
    <property type="protein sequence ID" value="SHJ68864.1"/>
    <property type="molecule type" value="Genomic_DNA"/>
</dbReference>
<dbReference type="Pfam" id="PF04085">
    <property type="entry name" value="MreC"/>
    <property type="match status" value="1"/>
</dbReference>
<feature type="signal peptide" evidence="7">
    <location>
        <begin position="1"/>
        <end position="19"/>
    </location>
</feature>
<feature type="chain" id="PRO_5013087687" description="Cell shape-determining protein MreC" evidence="7">
    <location>
        <begin position="20"/>
        <end position="267"/>
    </location>
</feature>
<keyword evidence="7" id="KW-0732">Signal</keyword>
<dbReference type="GO" id="GO:0005886">
    <property type="term" value="C:plasma membrane"/>
    <property type="evidence" value="ECO:0007669"/>
    <property type="project" value="TreeGrafter"/>
</dbReference>
<dbReference type="InterPro" id="IPR042175">
    <property type="entry name" value="Cell/Rod_MreC_2"/>
</dbReference>
<keyword evidence="10" id="KW-1185">Reference proteome</keyword>
<evidence type="ECO:0000256" key="7">
    <source>
        <dbReference type="SAM" id="SignalP"/>
    </source>
</evidence>
<comment type="function">
    <text evidence="5">Involved in formation and maintenance of cell shape.</text>
</comment>
<dbReference type="PANTHER" id="PTHR34138">
    <property type="entry name" value="CELL SHAPE-DETERMINING PROTEIN MREC"/>
    <property type="match status" value="1"/>
</dbReference>
<evidence type="ECO:0000256" key="2">
    <source>
        <dbReference type="ARBA" id="ARBA00013855"/>
    </source>
</evidence>
<dbReference type="InParanoid" id="A0A1M6LCH7"/>
<dbReference type="InterPro" id="IPR007221">
    <property type="entry name" value="MreC"/>
</dbReference>
<dbReference type="RefSeq" id="WP_143183955.1">
    <property type="nucleotide sequence ID" value="NZ_FQYR01000004.1"/>
</dbReference>
<dbReference type="PIRSF" id="PIRSF038471">
    <property type="entry name" value="MreC"/>
    <property type="match status" value="1"/>
</dbReference>
<dbReference type="Gene3D" id="2.40.10.350">
    <property type="entry name" value="Rod shape-determining protein MreC, domain 2"/>
    <property type="match status" value="1"/>
</dbReference>
<dbReference type="AlphaFoldDB" id="A0A1M6LCH7"/>
<sequence>MKPLNLITLLLFLAGAAWALTRSEEGVRQIQRGYYATIGPFLKSGAELETKAREFTKEVEHSEALNAKLEQAEAELVKLRTEVSHLRQLEDENIQLRAALRFQQRSPFSVTAAKIIRRKPATWWQTITIDRGQKHNVGVQLPVLAAEGLVGKVDRPDDETSTVILLTDEKCQVSARIEGTQEVGILSGQRAQYGSTPVLRLRYLSKEAKIKPGAKVVTTGRGGLFPANIELGTVTSFEAGSFDAEAQVKPAVDFAALETVFVLTGHQ</sequence>
<dbReference type="NCBIfam" id="TIGR00219">
    <property type="entry name" value="mreC"/>
    <property type="match status" value="1"/>
</dbReference>
<evidence type="ECO:0000256" key="6">
    <source>
        <dbReference type="SAM" id="Coils"/>
    </source>
</evidence>
<dbReference type="STRING" id="1123071.SAMN02745181_2357"/>
<keyword evidence="3 5" id="KW-0133">Cell shape</keyword>
<reference evidence="9 10" key="1">
    <citation type="submission" date="2016-11" db="EMBL/GenBank/DDBJ databases">
        <authorList>
            <person name="Jaros S."/>
            <person name="Januszkiewicz K."/>
            <person name="Wedrychowicz H."/>
        </authorList>
    </citation>
    <scope>NUCLEOTIDE SEQUENCE [LARGE SCALE GENOMIC DNA]</scope>
    <source>
        <strain evidence="9 10">DSM 18772</strain>
    </source>
</reference>
<accession>A0A1M6LCH7</accession>
<evidence type="ECO:0000259" key="8">
    <source>
        <dbReference type="Pfam" id="PF04085"/>
    </source>
</evidence>
<dbReference type="Proteomes" id="UP000184510">
    <property type="component" value="Unassembled WGS sequence"/>
</dbReference>
<dbReference type="FunCoup" id="A0A1M6LCH7">
    <property type="interactions" value="270"/>
</dbReference>
<dbReference type="PANTHER" id="PTHR34138:SF1">
    <property type="entry name" value="CELL SHAPE-DETERMINING PROTEIN MREC"/>
    <property type="match status" value="1"/>
</dbReference>
<evidence type="ECO:0000313" key="10">
    <source>
        <dbReference type="Proteomes" id="UP000184510"/>
    </source>
</evidence>
<organism evidence="9 10">
    <name type="scientific">Rubritalea squalenifaciens DSM 18772</name>
    <dbReference type="NCBI Taxonomy" id="1123071"/>
    <lineage>
        <taxon>Bacteria</taxon>
        <taxon>Pseudomonadati</taxon>
        <taxon>Verrucomicrobiota</taxon>
        <taxon>Verrucomicrobiia</taxon>
        <taxon>Verrucomicrobiales</taxon>
        <taxon>Rubritaleaceae</taxon>
        <taxon>Rubritalea</taxon>
    </lineage>
</organism>
<evidence type="ECO:0000256" key="1">
    <source>
        <dbReference type="ARBA" id="ARBA00009369"/>
    </source>
</evidence>
<dbReference type="InterPro" id="IPR042177">
    <property type="entry name" value="Cell/Rod_1"/>
</dbReference>
<dbReference type="Gene3D" id="2.40.10.340">
    <property type="entry name" value="Rod shape-determining protein MreC, domain 1"/>
    <property type="match status" value="1"/>
</dbReference>
<feature type="coiled-coil region" evidence="6">
    <location>
        <begin position="52"/>
        <end position="106"/>
    </location>
</feature>
<evidence type="ECO:0000256" key="4">
    <source>
        <dbReference type="ARBA" id="ARBA00032089"/>
    </source>
</evidence>
<comment type="similarity">
    <text evidence="1 5">Belongs to the MreC family.</text>
</comment>
<proteinExistence type="inferred from homology"/>
<evidence type="ECO:0000256" key="5">
    <source>
        <dbReference type="PIRNR" id="PIRNR038471"/>
    </source>
</evidence>
<evidence type="ECO:0000256" key="3">
    <source>
        <dbReference type="ARBA" id="ARBA00022960"/>
    </source>
</evidence>
<dbReference type="InterPro" id="IPR055342">
    <property type="entry name" value="MreC_beta-barrel_core"/>
</dbReference>
<gene>
    <name evidence="9" type="ORF">SAMN02745181_2357</name>
</gene>
<name>A0A1M6LCH7_9BACT</name>
<keyword evidence="6" id="KW-0175">Coiled coil</keyword>
<dbReference type="GO" id="GO:0008360">
    <property type="term" value="P:regulation of cell shape"/>
    <property type="evidence" value="ECO:0007669"/>
    <property type="project" value="UniProtKB-KW"/>
</dbReference>
<dbReference type="OrthoDB" id="9792313at2"/>
<feature type="domain" description="Rod shape-determining protein MreC beta-barrel core" evidence="8">
    <location>
        <begin position="115"/>
        <end position="263"/>
    </location>
</feature>
<protein>
    <recommendedName>
        <fullName evidence="2 5">Cell shape-determining protein MreC</fullName>
    </recommendedName>
    <alternativeName>
        <fullName evidence="4 5">Cell shape protein MreC</fullName>
    </alternativeName>
</protein>
<evidence type="ECO:0000313" key="9">
    <source>
        <dbReference type="EMBL" id="SHJ68864.1"/>
    </source>
</evidence>